<dbReference type="HAMAP" id="MF_02120">
    <property type="entry name" value="LysA"/>
    <property type="match status" value="1"/>
</dbReference>
<keyword evidence="5" id="KW-0028">Amino-acid biosynthesis</keyword>
<feature type="binding site" evidence="5">
    <location>
        <begin position="285"/>
        <end position="288"/>
    </location>
    <ligand>
        <name>pyridoxal 5'-phosphate</name>
        <dbReference type="ChEBI" id="CHEBI:597326"/>
    </ligand>
</feature>
<dbReference type="InterPro" id="IPR002986">
    <property type="entry name" value="DAP_deCOOHase_LysA"/>
</dbReference>
<keyword evidence="2 5" id="KW-0210">Decarboxylase</keyword>
<evidence type="ECO:0000256" key="4">
    <source>
        <dbReference type="ARBA" id="ARBA00023239"/>
    </source>
</evidence>
<dbReference type="InterPro" id="IPR022643">
    <property type="entry name" value="De-COase2_C"/>
</dbReference>
<keyword evidence="3 5" id="KW-0663">Pyridoxal phosphate</keyword>
<dbReference type="Pfam" id="PF02784">
    <property type="entry name" value="Orn_Arg_deC_N"/>
    <property type="match status" value="1"/>
</dbReference>
<dbReference type="CDD" id="cd06828">
    <property type="entry name" value="PLPDE_III_DapDC"/>
    <property type="match status" value="1"/>
</dbReference>
<evidence type="ECO:0000256" key="1">
    <source>
        <dbReference type="ARBA" id="ARBA00001933"/>
    </source>
</evidence>
<dbReference type="InterPro" id="IPR022644">
    <property type="entry name" value="De-COase2_N"/>
</dbReference>
<dbReference type="UniPathway" id="UPA00034">
    <property type="reaction ID" value="UER00027"/>
</dbReference>
<evidence type="ECO:0000259" key="9">
    <source>
        <dbReference type="Pfam" id="PF00278"/>
    </source>
</evidence>
<dbReference type="PANTHER" id="PTHR43727:SF2">
    <property type="entry name" value="GROUP IV DECARBOXYLASE"/>
    <property type="match status" value="1"/>
</dbReference>
<dbReference type="GO" id="GO:0008836">
    <property type="term" value="F:diaminopimelate decarboxylase activity"/>
    <property type="evidence" value="ECO:0007669"/>
    <property type="project" value="UniProtKB-UniRule"/>
</dbReference>
<feature type="domain" description="Orn/DAP/Arg decarboxylase 2 C-terminal" evidence="9">
    <location>
        <begin position="29"/>
        <end position="383"/>
    </location>
</feature>
<dbReference type="PROSITE" id="PS00878">
    <property type="entry name" value="ODR_DC_2_1"/>
    <property type="match status" value="1"/>
</dbReference>
<evidence type="ECO:0000256" key="6">
    <source>
        <dbReference type="NCBIfam" id="TIGR01048"/>
    </source>
</evidence>
<evidence type="ECO:0000256" key="8">
    <source>
        <dbReference type="RuleBase" id="RU003738"/>
    </source>
</evidence>
<evidence type="ECO:0000256" key="2">
    <source>
        <dbReference type="ARBA" id="ARBA00022793"/>
    </source>
</evidence>
<dbReference type="SUPFAM" id="SSF50621">
    <property type="entry name" value="Alanine racemase C-terminal domain-like"/>
    <property type="match status" value="1"/>
</dbReference>
<keyword evidence="5 8" id="KW-0457">Lysine biosynthesis</keyword>
<reference evidence="11 12" key="1">
    <citation type="submission" date="2018-08" db="EMBL/GenBank/DDBJ databases">
        <title>A genome reference for cultivated species of the human gut microbiota.</title>
        <authorList>
            <person name="Zou Y."/>
            <person name="Xue W."/>
            <person name="Luo G."/>
        </authorList>
    </citation>
    <scope>NUCLEOTIDE SEQUENCE [LARGE SCALE GENOMIC DNA]</scope>
    <source>
        <strain evidence="11 12">AF48-16</strain>
    </source>
</reference>
<accession>A0A415EQF4</accession>
<dbReference type="PRINTS" id="PR01181">
    <property type="entry name" value="DAPDCRBXLASE"/>
</dbReference>
<dbReference type="Gene3D" id="3.20.20.10">
    <property type="entry name" value="Alanine racemase"/>
    <property type="match status" value="1"/>
</dbReference>
<gene>
    <name evidence="5 11" type="primary">lysA</name>
    <name evidence="11" type="ORF">DW084_12615</name>
</gene>
<keyword evidence="4 5" id="KW-0456">Lyase</keyword>
<feature type="binding site" evidence="5">
    <location>
        <position position="288"/>
    </location>
    <ligand>
        <name>substrate</name>
    </ligand>
</feature>
<comment type="cofactor">
    <cofactor evidence="1 5 7 8">
        <name>pyridoxal 5'-phosphate</name>
        <dbReference type="ChEBI" id="CHEBI:597326"/>
    </cofactor>
</comment>
<dbReference type="InterPro" id="IPR029066">
    <property type="entry name" value="PLP-binding_barrel"/>
</dbReference>
<feature type="binding site" evidence="5">
    <location>
        <position position="329"/>
    </location>
    <ligand>
        <name>substrate</name>
    </ligand>
</feature>
<dbReference type="FunFam" id="3.20.20.10:FF:000003">
    <property type="entry name" value="Diaminopimelate decarboxylase"/>
    <property type="match status" value="1"/>
</dbReference>
<comment type="catalytic activity">
    <reaction evidence="5 8">
        <text>meso-2,6-diaminopimelate + H(+) = L-lysine + CO2</text>
        <dbReference type="Rhea" id="RHEA:15101"/>
        <dbReference type="ChEBI" id="CHEBI:15378"/>
        <dbReference type="ChEBI" id="CHEBI:16526"/>
        <dbReference type="ChEBI" id="CHEBI:32551"/>
        <dbReference type="ChEBI" id="CHEBI:57791"/>
        <dbReference type="EC" id="4.1.1.20"/>
    </reaction>
</comment>
<proteinExistence type="inferred from homology"/>
<feature type="binding site" evidence="5">
    <location>
        <position position="385"/>
    </location>
    <ligand>
        <name>substrate</name>
    </ligand>
</feature>
<dbReference type="NCBIfam" id="TIGR01048">
    <property type="entry name" value="lysA"/>
    <property type="match status" value="1"/>
</dbReference>
<comment type="subunit">
    <text evidence="5">Homodimer.</text>
</comment>
<dbReference type="GO" id="GO:0009089">
    <property type="term" value="P:lysine biosynthetic process via diaminopimelate"/>
    <property type="evidence" value="ECO:0007669"/>
    <property type="project" value="UniProtKB-UniRule"/>
</dbReference>
<feature type="active site" description="Proton donor" evidence="7">
    <location>
        <position position="356"/>
    </location>
</feature>
<feature type="binding site" evidence="5">
    <location>
        <position position="385"/>
    </location>
    <ligand>
        <name>pyridoxal 5'-phosphate</name>
        <dbReference type="ChEBI" id="CHEBI:597326"/>
    </ligand>
</feature>
<feature type="domain" description="Orn/DAP/Arg decarboxylase 2 N-terminal" evidence="10">
    <location>
        <begin position="35"/>
        <end position="292"/>
    </location>
</feature>
<dbReference type="EMBL" id="QRMZ01000017">
    <property type="protein sequence ID" value="RHK05587.1"/>
    <property type="molecule type" value="Genomic_DNA"/>
</dbReference>
<dbReference type="SUPFAM" id="SSF51419">
    <property type="entry name" value="PLP-binding barrel"/>
    <property type="match status" value="1"/>
</dbReference>
<dbReference type="AlphaFoldDB" id="A0A415EQF4"/>
<comment type="function">
    <text evidence="5">Specifically catalyzes the decarboxylation of meso-diaminopimelate (meso-DAP) to L-lysine.</text>
</comment>
<dbReference type="InterPro" id="IPR022653">
    <property type="entry name" value="De-COase2_pyr-phos_BS"/>
</dbReference>
<dbReference type="Proteomes" id="UP000286288">
    <property type="component" value="Unassembled WGS sequence"/>
</dbReference>
<dbReference type="Pfam" id="PF00278">
    <property type="entry name" value="Orn_DAP_Arg_deC"/>
    <property type="match status" value="1"/>
</dbReference>
<dbReference type="InterPro" id="IPR009006">
    <property type="entry name" value="Ala_racemase/Decarboxylase_C"/>
</dbReference>
<evidence type="ECO:0000259" key="10">
    <source>
        <dbReference type="Pfam" id="PF02784"/>
    </source>
</evidence>
<evidence type="ECO:0000313" key="11">
    <source>
        <dbReference type="EMBL" id="RHK05587.1"/>
    </source>
</evidence>
<dbReference type="GO" id="GO:0030170">
    <property type="term" value="F:pyridoxal phosphate binding"/>
    <property type="evidence" value="ECO:0007669"/>
    <property type="project" value="UniProtKB-UniRule"/>
</dbReference>
<feature type="binding site" evidence="5">
    <location>
        <position position="243"/>
    </location>
    <ligand>
        <name>pyridoxal 5'-phosphate</name>
        <dbReference type="ChEBI" id="CHEBI:597326"/>
    </ligand>
</feature>
<dbReference type="PANTHER" id="PTHR43727">
    <property type="entry name" value="DIAMINOPIMELATE DECARBOXYLASE"/>
    <property type="match status" value="1"/>
</dbReference>
<dbReference type="Gene3D" id="2.40.37.10">
    <property type="entry name" value="Lyase, Ornithine Decarboxylase, Chain A, domain 1"/>
    <property type="match status" value="1"/>
</dbReference>
<evidence type="ECO:0000313" key="12">
    <source>
        <dbReference type="Proteomes" id="UP000286288"/>
    </source>
</evidence>
<evidence type="ECO:0000256" key="3">
    <source>
        <dbReference type="ARBA" id="ARBA00022898"/>
    </source>
</evidence>
<feature type="binding site" evidence="5">
    <location>
        <position position="357"/>
    </location>
    <ligand>
        <name>substrate</name>
    </ligand>
</feature>
<feature type="modified residue" description="N6-(pyridoxal phosphate)lysine" evidence="5 7">
    <location>
        <position position="61"/>
    </location>
</feature>
<comment type="caution">
    <text evidence="11">The sequence shown here is derived from an EMBL/GenBank/DDBJ whole genome shotgun (WGS) entry which is preliminary data.</text>
</comment>
<dbReference type="PRINTS" id="PR01179">
    <property type="entry name" value="ODADCRBXLASE"/>
</dbReference>
<comment type="similarity">
    <text evidence="5">Belongs to the Orn/Lys/Arg decarboxylase class-II family. LysA subfamily.</text>
</comment>
<dbReference type="EC" id="4.1.1.20" evidence="5 6"/>
<sequence length="438" mass="48098">MAKEIKNNHLYIDGCDTVELAKTFGTPLYVYSVSEIREECQKIQAQFLTRYSKTRAAYAAKAFCTTAMLQVIKSEGLSLDVVSGGELYTAIQADFPAEHIEFNGNNKSIEELAAALDYGVGRIIVDGIQEVGLIRALCQEKQVVAKILLRITPEVSVSTHQFISTGQKDSKFGIPLDEEILFPLVEEVIQAPELDFYGLHFHVGSQLSDNRSHLAAVDAALALVQTIQERFDYWIKELNVGGGFGVRYTDADIRQPYSYFLDPVMEKIDAFYAQHQSERPTIVIEPGRSIVAEAGISLHTIGSIKTLPGIRTYASIDGGMTDNIRPGLYQATYTGILANRASEAATQKITISGKACESTDILVKDLALPPVETGDLFATFATGAYGYSMASSYNNLQIPAVVFVENGQAELAVKRQSYEQMLQNEVVPSFLKEEASSK</sequence>
<name>A0A415EQF4_ENTCA</name>
<feature type="binding site" evidence="5">
    <location>
        <position position="325"/>
    </location>
    <ligand>
        <name>substrate</name>
    </ligand>
</feature>
<protein>
    <recommendedName>
        <fullName evidence="5 6">Diaminopimelate decarboxylase</fullName>
        <shortName evidence="5">DAP decarboxylase</shortName>
        <shortName evidence="5">DAPDC</shortName>
        <ecNumber evidence="5 6">4.1.1.20</ecNumber>
    </recommendedName>
</protein>
<dbReference type="InterPro" id="IPR000183">
    <property type="entry name" value="Orn/DAP/Arg_de-COase"/>
</dbReference>
<comment type="pathway">
    <text evidence="5 8">Amino-acid biosynthesis; L-lysine biosynthesis via DAP pathway; L-lysine from DL-2,6-diaminopimelate: step 1/1.</text>
</comment>
<evidence type="ECO:0000256" key="7">
    <source>
        <dbReference type="PIRSR" id="PIRSR600183-50"/>
    </source>
</evidence>
<evidence type="ECO:0000256" key="5">
    <source>
        <dbReference type="HAMAP-Rule" id="MF_02120"/>
    </source>
</evidence>
<organism evidence="11 12">
    <name type="scientific">Enterococcus casseliflavus</name>
    <name type="common">Enterococcus flavescens</name>
    <dbReference type="NCBI Taxonomy" id="37734"/>
    <lineage>
        <taxon>Bacteria</taxon>
        <taxon>Bacillati</taxon>
        <taxon>Bacillota</taxon>
        <taxon>Bacilli</taxon>
        <taxon>Lactobacillales</taxon>
        <taxon>Enterococcaceae</taxon>
        <taxon>Enterococcus</taxon>
    </lineage>
</organism>